<evidence type="ECO:0000313" key="1">
    <source>
        <dbReference type="EMBL" id="VDI59168.1"/>
    </source>
</evidence>
<organism evidence="1 2">
    <name type="scientific">Mytilus galloprovincialis</name>
    <name type="common">Mediterranean mussel</name>
    <dbReference type="NCBI Taxonomy" id="29158"/>
    <lineage>
        <taxon>Eukaryota</taxon>
        <taxon>Metazoa</taxon>
        <taxon>Spiralia</taxon>
        <taxon>Lophotrochozoa</taxon>
        <taxon>Mollusca</taxon>
        <taxon>Bivalvia</taxon>
        <taxon>Autobranchia</taxon>
        <taxon>Pteriomorphia</taxon>
        <taxon>Mytilida</taxon>
        <taxon>Mytiloidea</taxon>
        <taxon>Mytilidae</taxon>
        <taxon>Mytilinae</taxon>
        <taxon>Mytilus</taxon>
    </lineage>
</organism>
<dbReference type="AlphaFoldDB" id="A0A8B6G5U6"/>
<gene>
    <name evidence="1" type="ORF">MGAL_10B087968</name>
</gene>
<name>A0A8B6G5U6_MYTGA</name>
<reference evidence="1" key="1">
    <citation type="submission" date="2018-11" db="EMBL/GenBank/DDBJ databases">
        <authorList>
            <person name="Alioto T."/>
            <person name="Alioto T."/>
        </authorList>
    </citation>
    <scope>NUCLEOTIDE SEQUENCE</scope>
</reference>
<evidence type="ECO:0000313" key="2">
    <source>
        <dbReference type="Proteomes" id="UP000596742"/>
    </source>
</evidence>
<dbReference type="OrthoDB" id="10466331at2759"/>
<comment type="caution">
    <text evidence="1">The sequence shown here is derived from an EMBL/GenBank/DDBJ whole genome shotgun (WGS) entry which is preliminary data.</text>
</comment>
<sequence length="82" mass="9618">MVPEFRANINVDRLDRFLRYLKNVNLEKVDDNNVNAFINEIELVVLESAKTTFGTRTDKPKKRAPKKKGDKPLFNYDCKFAR</sequence>
<proteinExistence type="predicted"/>
<protein>
    <submittedName>
        <fullName evidence="1">Uncharacterized protein</fullName>
    </submittedName>
</protein>
<dbReference type="EMBL" id="UYJE01007920">
    <property type="protein sequence ID" value="VDI59168.1"/>
    <property type="molecule type" value="Genomic_DNA"/>
</dbReference>
<keyword evidence="2" id="KW-1185">Reference proteome</keyword>
<dbReference type="Proteomes" id="UP000596742">
    <property type="component" value="Unassembled WGS sequence"/>
</dbReference>
<accession>A0A8B6G5U6</accession>